<protein>
    <submittedName>
        <fullName evidence="1">Transposase (ISH51)</fullName>
    </submittedName>
</protein>
<gene>
    <name evidence="1" type="ORF">B1B_07741</name>
</gene>
<feature type="non-terminal residue" evidence="1">
    <location>
        <position position="155"/>
    </location>
</feature>
<evidence type="ECO:0000313" key="1">
    <source>
        <dbReference type="EMBL" id="EQD61100.1"/>
    </source>
</evidence>
<dbReference type="EMBL" id="AUZY01004950">
    <property type="protein sequence ID" value="EQD61100.1"/>
    <property type="molecule type" value="Genomic_DNA"/>
</dbReference>
<accession>T1C4U4</accession>
<comment type="caution">
    <text evidence="1">The sequence shown here is derived from an EMBL/GenBank/DDBJ whole genome shotgun (WGS) entry which is preliminary data.</text>
</comment>
<name>T1C4U4_9ZZZZ</name>
<proteinExistence type="predicted"/>
<feature type="non-terminal residue" evidence="1">
    <location>
        <position position="1"/>
    </location>
</feature>
<organism evidence="1">
    <name type="scientific">mine drainage metagenome</name>
    <dbReference type="NCBI Taxonomy" id="410659"/>
    <lineage>
        <taxon>unclassified sequences</taxon>
        <taxon>metagenomes</taxon>
        <taxon>ecological metagenomes</taxon>
    </lineage>
</organism>
<reference evidence="1" key="1">
    <citation type="submission" date="2013-08" db="EMBL/GenBank/DDBJ databases">
        <authorList>
            <person name="Mendez C."/>
            <person name="Richter M."/>
            <person name="Ferrer M."/>
            <person name="Sanchez J."/>
        </authorList>
    </citation>
    <scope>NUCLEOTIDE SEQUENCE</scope>
</reference>
<reference evidence="1" key="2">
    <citation type="journal article" date="2014" name="ISME J.">
        <title>Microbial stratification in low pH oxic and suboxic macroscopic growths along an acid mine drainage.</title>
        <authorList>
            <person name="Mendez-Garcia C."/>
            <person name="Mesa V."/>
            <person name="Sprenger R.R."/>
            <person name="Richter M."/>
            <person name="Diez M.S."/>
            <person name="Solano J."/>
            <person name="Bargiela R."/>
            <person name="Golyshina O.V."/>
            <person name="Manteca A."/>
            <person name="Ramos J.L."/>
            <person name="Gallego J.R."/>
            <person name="Llorente I."/>
            <person name="Martins Dos Santos V.A."/>
            <person name="Jensen O.N."/>
            <person name="Pelaez A.I."/>
            <person name="Sanchez J."/>
            <person name="Ferrer M."/>
        </authorList>
    </citation>
    <scope>NUCLEOTIDE SEQUENCE</scope>
</reference>
<sequence>TPVIAGLDKHKLPRYDRDVDGGLLRRSKKDRGTTKFEFYASLQSVEEGRRAQIACEHFGFFDEDDEAVAKMVAEARLRGVDVSLLLMDREFFSARVIDGLKKARQAFLMPCRLTKGVKQAVMEFAQGKREMVSEHAIRGSGDDHEVEASFTLVVF</sequence>
<dbReference type="AlphaFoldDB" id="T1C4U4"/>